<feature type="transmembrane region" description="Helical" evidence="1">
    <location>
        <begin position="310"/>
        <end position="331"/>
    </location>
</feature>
<dbReference type="Proteomes" id="UP000784294">
    <property type="component" value="Unassembled WGS sequence"/>
</dbReference>
<feature type="transmembrane region" description="Helical" evidence="1">
    <location>
        <begin position="184"/>
        <end position="205"/>
    </location>
</feature>
<dbReference type="EMBL" id="CAAALY010101262">
    <property type="protein sequence ID" value="VEL29219.1"/>
    <property type="molecule type" value="Genomic_DNA"/>
</dbReference>
<evidence type="ECO:0000256" key="1">
    <source>
        <dbReference type="SAM" id="Phobius"/>
    </source>
</evidence>
<evidence type="ECO:0000313" key="2">
    <source>
        <dbReference type="EMBL" id="VEL29219.1"/>
    </source>
</evidence>
<name>A0A3S5A6P3_9PLAT</name>
<feature type="transmembrane region" description="Helical" evidence="1">
    <location>
        <begin position="61"/>
        <end position="82"/>
    </location>
</feature>
<keyword evidence="1" id="KW-0472">Membrane</keyword>
<evidence type="ECO:0008006" key="4">
    <source>
        <dbReference type="Google" id="ProtNLM"/>
    </source>
</evidence>
<reference evidence="2" key="1">
    <citation type="submission" date="2018-11" db="EMBL/GenBank/DDBJ databases">
        <authorList>
            <consortium name="Pathogen Informatics"/>
        </authorList>
    </citation>
    <scope>NUCLEOTIDE SEQUENCE</scope>
</reference>
<feature type="non-terminal residue" evidence="2">
    <location>
        <position position="354"/>
    </location>
</feature>
<protein>
    <recommendedName>
        <fullName evidence="4">G-protein coupled receptors family 2 profile 2 domain-containing protein</fullName>
    </recommendedName>
</protein>
<keyword evidence="3" id="KW-1185">Reference proteome</keyword>
<feature type="transmembrane region" description="Helical" evidence="1">
    <location>
        <begin position="94"/>
        <end position="121"/>
    </location>
</feature>
<dbReference type="AlphaFoldDB" id="A0A3S5A6P3"/>
<comment type="caution">
    <text evidence="2">The sequence shown here is derived from an EMBL/GenBank/DDBJ whole genome shotgun (WGS) entry which is preliminary data.</text>
</comment>
<feature type="transmembrane region" description="Helical" evidence="1">
    <location>
        <begin position="279"/>
        <end position="304"/>
    </location>
</feature>
<proteinExistence type="predicted"/>
<feature type="transmembrane region" description="Helical" evidence="1">
    <location>
        <begin position="237"/>
        <end position="258"/>
    </location>
</feature>
<dbReference type="OrthoDB" id="6283593at2759"/>
<evidence type="ECO:0000313" key="3">
    <source>
        <dbReference type="Proteomes" id="UP000784294"/>
    </source>
</evidence>
<gene>
    <name evidence="2" type="ORF">PXEA_LOCUS22659</name>
</gene>
<organism evidence="2 3">
    <name type="scientific">Protopolystoma xenopodis</name>
    <dbReference type="NCBI Taxonomy" id="117903"/>
    <lineage>
        <taxon>Eukaryota</taxon>
        <taxon>Metazoa</taxon>
        <taxon>Spiralia</taxon>
        <taxon>Lophotrochozoa</taxon>
        <taxon>Platyhelminthes</taxon>
        <taxon>Monogenea</taxon>
        <taxon>Polyopisthocotylea</taxon>
        <taxon>Polystomatidea</taxon>
        <taxon>Polystomatidae</taxon>
        <taxon>Protopolystoma</taxon>
    </lineage>
</organism>
<accession>A0A3S5A6P3</accession>
<keyword evidence="1" id="KW-1133">Transmembrane helix</keyword>
<sequence length="354" mass="38667">MSAVRLQTVCFNLTALVNTSESEVVAQETYVITKVCFALCLFSTLIHLLLLVWLPHIRRMYGVFLVVGLHASATAHLATLIACSADREVWYSRVASLTASIAFLAGLGVNLLSAWSVCHLVSTWRVSRRDSLIKHLHNLNTASITSLRPNCLIDPAPSEVGLCGCFHDPTGPVARPVTGCALPLIVVLLLSTVVMLAGSVCFPASPGLSKDAGQNITATTTTFVIASCGLINSHGQFLVFFIFLFLLLAVQLALLMAVSKRCLGAPEDRVQLHQERDVTARYCITLKLAITHTIVWSSGVVAVYRASVAVWNMFTLFSSLQAIYITINCTFSRPVFDLVHWWHEDEPGKPEESL</sequence>
<keyword evidence="1" id="KW-0812">Transmembrane</keyword>
<feature type="transmembrane region" description="Helical" evidence="1">
    <location>
        <begin position="32"/>
        <end position="54"/>
    </location>
</feature>